<dbReference type="STRING" id="768671.ThimaDRAFT_1553"/>
<dbReference type="eggNOG" id="COG1216">
    <property type="taxonomic scope" value="Bacteria"/>
</dbReference>
<gene>
    <name evidence="2" type="ORF">ThimaDRAFT_1553</name>
</gene>
<dbReference type="InterPro" id="IPR001173">
    <property type="entry name" value="Glyco_trans_2-like"/>
</dbReference>
<dbReference type="Gene3D" id="3.90.550.10">
    <property type="entry name" value="Spore Coat Polysaccharide Biosynthesis Protein SpsA, Chain A"/>
    <property type="match status" value="1"/>
</dbReference>
<dbReference type="AlphaFoldDB" id="F9U9F1"/>
<name>F9U9F1_9GAMM</name>
<keyword evidence="3" id="KW-1185">Reference proteome</keyword>
<dbReference type="Gene3D" id="3.20.20.80">
    <property type="entry name" value="Glycosidases"/>
    <property type="match status" value="1"/>
</dbReference>
<dbReference type="EMBL" id="AFWV01000004">
    <property type="protein sequence ID" value="EGV19409.1"/>
    <property type="molecule type" value="Genomic_DNA"/>
</dbReference>
<dbReference type="SUPFAM" id="SSF53448">
    <property type="entry name" value="Nucleotide-diphospho-sugar transferases"/>
    <property type="match status" value="1"/>
</dbReference>
<sequence>MRIPRLQHVATLYDARAIVGRALRAIYHRLPLPSGGRLRFKSLLYRSFSFFIKDTASYRHWLQERHPDGVSEREEDVSRIAPPHLLPALESGFVEAASDLTLPFDRDPEVTILMPVYNQAGFTLCCLQSIAAAPPRASIEIIVIDDASTDETPEMLRAVSGIRHVRNDVNQGFLLSCNRGAALARGRYLHILNNDTQVQAGWLDALLDVFVHEPDTGIAGSKLIYPSGHLQEAGAALKRNGSVELIGLNEDPSDPLYGWRRRVDHCSGASILIEASLFNSLGGFDEVYAPAYYEDCDLSLRVQAAGRHVVYEPSSVVVHHLSISTNARPAEKLTRIAANSAIFLDRWQSTLDDLDTVKLIAFFLPQFHPIPENDLWWGKGFTEWTNVTRAKPNFSGHRQPHLPSDLGFYDLRLAETRQAQADLARHYGIYGFCYYHYWFAGKRLLQRPIDEMLASGKPDFPFCICWANESWSRRWDGREADILIAQQHSETDDLAFIRHLQPFLRDHRYIRINGRPLILVYRIELFPDPMHTAEIWREYCVRSGLGEIYLACVQSFGLSSDPADFGFDAIVEFPPHDLSVPLETRPPLDNSAFSGQVYDYPATAERFMQRPLPDHRFFRTAMPSWDNTARRQDAGTIFLNSTPDLYEHWLSTLVTQSRRLNPPGERFVFVNAWNEWAEGNHLEPDQYYGHGYLEATRSALDDMAPPQLGSDPGATVAASSAASAHAQSVRSSAC</sequence>
<dbReference type="CDD" id="cd04186">
    <property type="entry name" value="GT_2_like_c"/>
    <property type="match status" value="1"/>
</dbReference>
<dbReference type="Proteomes" id="UP000005459">
    <property type="component" value="Unassembled WGS sequence"/>
</dbReference>
<evidence type="ECO:0000313" key="3">
    <source>
        <dbReference type="Proteomes" id="UP000005459"/>
    </source>
</evidence>
<reference evidence="2 3" key="1">
    <citation type="submission" date="2011-06" db="EMBL/GenBank/DDBJ databases">
        <title>The draft genome of Thiocapsa marina 5811.</title>
        <authorList>
            <consortium name="US DOE Joint Genome Institute (JGI-PGF)"/>
            <person name="Lucas S."/>
            <person name="Han J."/>
            <person name="Cheng J.-F."/>
            <person name="Goodwin L."/>
            <person name="Pitluck S."/>
            <person name="Peters L."/>
            <person name="Land M.L."/>
            <person name="Hauser L."/>
            <person name="Vogl K."/>
            <person name="Liu Z."/>
            <person name="Imhoff J."/>
            <person name="Thiel V."/>
            <person name="Frigaard N.-U."/>
            <person name="Bryant D."/>
            <person name="Woyke T.J."/>
        </authorList>
    </citation>
    <scope>NUCLEOTIDE SEQUENCE [LARGE SCALE GENOMIC DNA]</scope>
    <source>
        <strain evidence="2 3">5811</strain>
    </source>
</reference>
<dbReference type="RefSeq" id="WP_007192430.1">
    <property type="nucleotide sequence ID" value="NZ_AFWV01000004.1"/>
</dbReference>
<dbReference type="OrthoDB" id="9816424at2"/>
<dbReference type="Pfam" id="PF00535">
    <property type="entry name" value="Glycos_transf_2"/>
    <property type="match status" value="1"/>
</dbReference>
<dbReference type="CDD" id="cd11579">
    <property type="entry name" value="Glyco_tran_WbsX"/>
    <property type="match status" value="1"/>
</dbReference>
<dbReference type="InterPro" id="IPR032719">
    <property type="entry name" value="WbsX"/>
</dbReference>
<organism evidence="2 3">
    <name type="scientific">Thiocapsa marina 5811</name>
    <dbReference type="NCBI Taxonomy" id="768671"/>
    <lineage>
        <taxon>Bacteria</taxon>
        <taxon>Pseudomonadati</taxon>
        <taxon>Pseudomonadota</taxon>
        <taxon>Gammaproteobacteria</taxon>
        <taxon>Chromatiales</taxon>
        <taxon>Chromatiaceae</taxon>
        <taxon>Thiocapsa</taxon>
    </lineage>
</organism>
<evidence type="ECO:0000259" key="1">
    <source>
        <dbReference type="Pfam" id="PF00535"/>
    </source>
</evidence>
<feature type="domain" description="Glycosyltransferase 2-like" evidence="1">
    <location>
        <begin position="111"/>
        <end position="225"/>
    </location>
</feature>
<dbReference type="PATRIC" id="fig|768671.3.peg.1653"/>
<dbReference type="Pfam" id="PF14307">
    <property type="entry name" value="Glyco_tran_WbsX"/>
    <property type="match status" value="1"/>
</dbReference>
<evidence type="ECO:0000313" key="2">
    <source>
        <dbReference type="EMBL" id="EGV19409.1"/>
    </source>
</evidence>
<dbReference type="PANTHER" id="PTHR41244:SF1">
    <property type="entry name" value="GLYCOSYLTRANSFERASE"/>
    <property type="match status" value="1"/>
</dbReference>
<dbReference type="InterPro" id="IPR029044">
    <property type="entry name" value="Nucleotide-diphossugar_trans"/>
</dbReference>
<proteinExistence type="predicted"/>
<dbReference type="PANTHER" id="PTHR41244">
    <property type="entry name" value="RHAMNAN SYNTHESIS F"/>
    <property type="match status" value="1"/>
</dbReference>
<keyword evidence="2" id="KW-0808">Transferase</keyword>
<dbReference type="GO" id="GO:0016740">
    <property type="term" value="F:transferase activity"/>
    <property type="evidence" value="ECO:0007669"/>
    <property type="project" value="UniProtKB-KW"/>
</dbReference>
<protein>
    <submittedName>
        <fullName evidence="2">Glycosyl transferase family 2</fullName>
    </submittedName>
</protein>
<accession>F9U9F1</accession>